<dbReference type="Gene3D" id="1.25.40.10">
    <property type="entry name" value="Tetratricopeptide repeat domain"/>
    <property type="match status" value="2"/>
</dbReference>
<dbReference type="PANTHER" id="PTHR47691:SF3">
    <property type="entry name" value="HTH-TYPE TRANSCRIPTIONAL REGULATOR RV0890C-RELATED"/>
    <property type="match status" value="1"/>
</dbReference>
<dbReference type="SUPFAM" id="SSF48452">
    <property type="entry name" value="TPR-like"/>
    <property type="match status" value="2"/>
</dbReference>
<dbReference type="SUPFAM" id="SSF52540">
    <property type="entry name" value="P-loop containing nucleoside triphosphate hydrolases"/>
    <property type="match status" value="1"/>
</dbReference>
<comment type="caution">
    <text evidence="3">The sequence shown here is derived from an EMBL/GenBank/DDBJ whole genome shotgun (WGS) entry which is preliminary data.</text>
</comment>
<evidence type="ECO:0000259" key="2">
    <source>
        <dbReference type="SMART" id="SM01043"/>
    </source>
</evidence>
<dbReference type="Pfam" id="PF03704">
    <property type="entry name" value="BTAD"/>
    <property type="match status" value="1"/>
</dbReference>
<evidence type="ECO:0000256" key="1">
    <source>
        <dbReference type="PROSITE-ProRule" id="PRU00339"/>
    </source>
</evidence>
<dbReference type="SMART" id="SM01043">
    <property type="entry name" value="BTAD"/>
    <property type="match status" value="1"/>
</dbReference>
<dbReference type="InterPro" id="IPR011990">
    <property type="entry name" value="TPR-like_helical_dom_sf"/>
</dbReference>
<dbReference type="Gene3D" id="1.10.10.10">
    <property type="entry name" value="Winged helix-like DNA-binding domain superfamily/Winged helix DNA-binding domain"/>
    <property type="match status" value="1"/>
</dbReference>
<dbReference type="Proteomes" id="UP000321197">
    <property type="component" value="Unassembled WGS sequence"/>
</dbReference>
<dbReference type="InterPro" id="IPR019734">
    <property type="entry name" value="TPR_rpt"/>
</dbReference>
<gene>
    <name evidence="3" type="ORF">MHY01S_08100</name>
</gene>
<evidence type="ECO:0000313" key="3">
    <source>
        <dbReference type="EMBL" id="GEM82644.1"/>
    </source>
</evidence>
<dbReference type="Gene3D" id="3.40.50.300">
    <property type="entry name" value="P-loop containing nucleotide triphosphate hydrolases"/>
    <property type="match status" value="1"/>
</dbReference>
<feature type="repeat" description="TPR" evidence="1">
    <location>
        <begin position="828"/>
        <end position="861"/>
    </location>
</feature>
<dbReference type="InterPro" id="IPR049945">
    <property type="entry name" value="AAA_22"/>
</dbReference>
<feature type="domain" description="Bacterial transcriptional activator" evidence="2">
    <location>
        <begin position="111"/>
        <end position="249"/>
    </location>
</feature>
<evidence type="ECO:0000313" key="4">
    <source>
        <dbReference type="Proteomes" id="UP000321197"/>
    </source>
</evidence>
<dbReference type="SMART" id="SM00028">
    <property type="entry name" value="TPR"/>
    <property type="match status" value="5"/>
</dbReference>
<dbReference type="Pfam" id="PF13401">
    <property type="entry name" value="AAA_22"/>
    <property type="match status" value="1"/>
</dbReference>
<dbReference type="InterPro" id="IPR027417">
    <property type="entry name" value="P-loop_NTPase"/>
</dbReference>
<dbReference type="PROSITE" id="PS50005">
    <property type="entry name" value="TPR"/>
    <property type="match status" value="1"/>
</dbReference>
<dbReference type="EMBL" id="BJXL01000017">
    <property type="protein sequence ID" value="GEM82644.1"/>
    <property type="molecule type" value="Genomic_DNA"/>
</dbReference>
<dbReference type="GO" id="GO:0003677">
    <property type="term" value="F:DNA binding"/>
    <property type="evidence" value="ECO:0007669"/>
    <property type="project" value="InterPro"/>
</dbReference>
<dbReference type="SUPFAM" id="SSF46894">
    <property type="entry name" value="C-terminal effector domain of the bipartite response regulators"/>
    <property type="match status" value="1"/>
</dbReference>
<dbReference type="InterPro" id="IPR016032">
    <property type="entry name" value="Sig_transdc_resp-reg_C-effctor"/>
</dbReference>
<accession>A0A511QZ29</accession>
<dbReference type="AlphaFoldDB" id="A0A511QZ29"/>
<protein>
    <recommendedName>
        <fullName evidence="2">Bacterial transcriptional activator domain-containing protein</fullName>
    </recommendedName>
</protein>
<name>A0A511QZ29_9DEIN</name>
<dbReference type="InterPro" id="IPR005158">
    <property type="entry name" value="BTAD"/>
</dbReference>
<dbReference type="GO" id="GO:0006355">
    <property type="term" value="P:regulation of DNA-templated transcription"/>
    <property type="evidence" value="ECO:0007669"/>
    <property type="project" value="InterPro"/>
</dbReference>
<dbReference type="OrthoDB" id="135464at2"/>
<proteinExistence type="predicted"/>
<dbReference type="PANTHER" id="PTHR47691">
    <property type="entry name" value="REGULATOR-RELATED"/>
    <property type="match status" value="1"/>
</dbReference>
<dbReference type="Pfam" id="PF13424">
    <property type="entry name" value="TPR_12"/>
    <property type="match status" value="2"/>
</dbReference>
<keyword evidence="1" id="KW-0802">TPR repeat</keyword>
<dbReference type="RefSeq" id="WP_119339414.1">
    <property type="nucleotide sequence ID" value="NZ_BJXL01000017.1"/>
</dbReference>
<dbReference type="PRINTS" id="PR00364">
    <property type="entry name" value="DISEASERSIST"/>
</dbReference>
<dbReference type="InterPro" id="IPR036388">
    <property type="entry name" value="WH-like_DNA-bd_sf"/>
</dbReference>
<sequence length="997" mass="112215">MSSQPQLRIGLLGSFRLSLDDQTVSIQALRRKKASDVIKLLALQPGLRLHQDQVLDALWPELDEKSGMNNLHQNLYHARRMLEPGLSKGVRSRFLTLEHEVLVLYAGPVEVDYQEFLRLQAQARRQGDLALYEAAIRLYQGDLLPQDIYEDWTEPQRDEARSLYLSTLLELAQLLEQRGDLAQACRFLEQAIAKEPTTEAAHLALIQIYARTGQQMEAIRQFQALREALVRELGEEPDERTRAVYEQVLQQLPSPPELSLPAGPARAQGWVPVPLSPLIGREAALEETLQLLSTTRCLTLTGAAGSGKTRLAQELATRVQGRYTGGVWWVELAAMSEDQMILPAIAQTLGVHATSQTPLKGIIERLRGHKTLLILDNCEHLIDGCAEAAIQLLKSLPELHLLATSREPLGIVGEIAWVVAPLEVPDPKADLSPENLNRFEAVQFLVERIRQYRSNYRLNIQNAVHIAQICRRLEGLPLALELAATWVGVLSLEQIVARLDNSLRLLTRGQRGGERHHQTLEAALQWSYNLLQEPEKNLFVRLAVCVGSWSLEAAEMLCADQNFEMGELAECHARLVRTSMVLPLEEGSQLRFRMLEPIRQFGLAQLETQGLTEATRKRLLEWYLAEATRIAPKLTGADQAQWYSYLSAEYENLQAVLWWSQRAEIELGLQLAARLWRFWQVKGHAQEILSWFKEVLPKTSRVSPAILAEAYNAAGIMARTCGQYALSFDYLGQSLAARRDLGDRRGEAIALNNLAVSARDQADYPRVEYYARQSLAIAQEVGDRNLEALGLMNVGVALRGQSQNEAAKAHFRLSLAIFSGLGEKRSVAALHNYLGNLAQEQGYWQEARQLYQQSLELNQELGDFWGLGISTHNLANLWCEQQEYTRAWEMLLQSLTHYRRAGVRHGLNECFETLARIAHKRGRPEQAAWALGVRDELEASIGLAVSSEQRSLREQTVKEVVLIMGHSAFERAYQNGRSTSLEHAYQEILAGFSEVSN</sequence>
<dbReference type="GO" id="GO:0016887">
    <property type="term" value="F:ATP hydrolysis activity"/>
    <property type="evidence" value="ECO:0007669"/>
    <property type="project" value="InterPro"/>
</dbReference>
<reference evidence="3 4" key="1">
    <citation type="submission" date="2019-07" db="EMBL/GenBank/DDBJ databases">
        <title>Whole genome shotgun sequence of Meiothermus hypogaeus NBRC 106114.</title>
        <authorList>
            <person name="Hosoyama A."/>
            <person name="Uohara A."/>
            <person name="Ohji S."/>
            <person name="Ichikawa N."/>
        </authorList>
    </citation>
    <scope>NUCLEOTIDE SEQUENCE [LARGE SCALE GENOMIC DNA]</scope>
    <source>
        <strain evidence="3 4">NBRC 106114</strain>
    </source>
</reference>
<organism evidence="3 4">
    <name type="scientific">Meiothermus hypogaeus NBRC 106114</name>
    <dbReference type="NCBI Taxonomy" id="1227553"/>
    <lineage>
        <taxon>Bacteria</taxon>
        <taxon>Thermotogati</taxon>
        <taxon>Deinococcota</taxon>
        <taxon>Deinococci</taxon>
        <taxon>Thermales</taxon>
        <taxon>Thermaceae</taxon>
        <taxon>Meiothermus</taxon>
    </lineage>
</organism>